<dbReference type="Pfam" id="PF17389">
    <property type="entry name" value="Bac_rhamnosid6H"/>
    <property type="match status" value="1"/>
</dbReference>
<keyword evidence="5" id="KW-1185">Reference proteome</keyword>
<dbReference type="SUPFAM" id="SSF48208">
    <property type="entry name" value="Six-hairpin glycosidases"/>
    <property type="match status" value="1"/>
</dbReference>
<sequence length="777" mass="84255">MPCSYVIDTRSSTHDEAVMPNLWTSLFAFVTGQWDVINPHWRGSSTPRDESIRREEVPSWHRHVRASESRTIYPARVIPDLTRGDVANPSGLINGEGGPTVFTRDSAGDEAPSVTVDFGQNTVGIISISFAGSSSSSTSGTVGHGNDERKDQEDSSSRPGIRLAFSETLQFLSNVSDFSRSYNGDTITPGSDQIAVAKDDYTWTAKHGCQYPNEQGKGQVCADGLHGFRYLRIYLDALPSDAPHTTPQGQVNISSLSLALSAYHGTPDTFRGWFECSDEELTRWWFDGVYTNDLCVDEFRGAEDAEPRGAASETLEGKIVLHDAPKRDRDPYVGDLAVAALTGYVSHGNGTLSEASRNVLVDLAVHQRGDGWIPPASIMNYTLPLFDYPLWWVVCSHDYVWYTGDVGYISTYYANLVAVLDGWYVSVTDPETGLVTKGLNGTSGYGDYAFLPRQGPVTYYNALYVLALRRAAEMAAEIEKEGDAERWLARADDVASTLARRNFDTAGGAFWDGTDGAGEFAAAHAQDGNSLAILAGGVVDTSTARGILAYYAGAASRTYGNAFYDSDAVGRGFSQRVYAFISYFEMAARFASGVGETAVEEMRRLYGWMAGQDPGVTFWEGIGGPDGRPYEDGFTSMAHGWSTGVVPLMSGYVLGVRPTGPGFRTWSVIPEVSGLKWARGVVPTPEGEGIRVEWEDFGTGEGVQFRIVVWAARGTRGVVGVPVRVRDVVVDVGGRVVYRGRDGVGARFEGEKVWVEVEGGDGVDGVAISVRLVEEGL</sequence>
<dbReference type="PANTHER" id="PTHR34987:SF5">
    <property type="entry name" value="ALPHA-RHAMNOSIDASE"/>
    <property type="match status" value="1"/>
</dbReference>
<dbReference type="EMBL" id="CP019474">
    <property type="protein sequence ID" value="UQC77143.1"/>
    <property type="molecule type" value="Genomic_DNA"/>
</dbReference>
<gene>
    <name evidence="4" type="ORF">CLUP02_02610</name>
</gene>
<dbReference type="KEGG" id="clup:CLUP02_02610"/>
<protein>
    <submittedName>
        <fullName evidence="4">Alpha-L-rhamnosidase A</fullName>
    </submittedName>
</protein>
<dbReference type="RefSeq" id="XP_049138783.1">
    <property type="nucleotide sequence ID" value="XM_049281640.1"/>
</dbReference>
<dbReference type="InterPro" id="IPR008928">
    <property type="entry name" value="6-hairpin_glycosidase_sf"/>
</dbReference>
<dbReference type="Gene3D" id="2.60.420.10">
    <property type="entry name" value="Maltose phosphorylase, domain 3"/>
    <property type="match status" value="1"/>
</dbReference>
<organism evidence="4 5">
    <name type="scientific">Colletotrichum lupini</name>
    <dbReference type="NCBI Taxonomy" id="145971"/>
    <lineage>
        <taxon>Eukaryota</taxon>
        <taxon>Fungi</taxon>
        <taxon>Dikarya</taxon>
        <taxon>Ascomycota</taxon>
        <taxon>Pezizomycotina</taxon>
        <taxon>Sordariomycetes</taxon>
        <taxon>Hypocreomycetidae</taxon>
        <taxon>Glomerellales</taxon>
        <taxon>Glomerellaceae</taxon>
        <taxon>Colletotrichum</taxon>
        <taxon>Colletotrichum acutatum species complex</taxon>
    </lineage>
</organism>
<accession>A0A9Q8SHD5</accession>
<dbReference type="InterPro" id="IPR012341">
    <property type="entry name" value="6hp_glycosidase-like_sf"/>
</dbReference>
<dbReference type="PANTHER" id="PTHR34987">
    <property type="entry name" value="C, PUTATIVE (AFU_ORTHOLOGUE AFUA_3G02880)-RELATED"/>
    <property type="match status" value="1"/>
</dbReference>
<evidence type="ECO:0000313" key="4">
    <source>
        <dbReference type="EMBL" id="UQC77143.1"/>
    </source>
</evidence>
<feature type="region of interest" description="Disordered" evidence="1">
    <location>
        <begin position="132"/>
        <end position="159"/>
    </location>
</feature>
<dbReference type="GeneID" id="73336650"/>
<feature type="domain" description="Alpha-L-rhamnosidase six-hairpin glycosidase" evidence="2">
    <location>
        <begin position="322"/>
        <end position="536"/>
    </location>
</feature>
<dbReference type="Proteomes" id="UP000830671">
    <property type="component" value="Chromosome 2"/>
</dbReference>
<feature type="compositionally biased region" description="Basic and acidic residues" evidence="1">
    <location>
        <begin position="145"/>
        <end position="156"/>
    </location>
</feature>
<dbReference type="Gene3D" id="1.50.10.10">
    <property type="match status" value="1"/>
</dbReference>
<evidence type="ECO:0000259" key="2">
    <source>
        <dbReference type="Pfam" id="PF17389"/>
    </source>
</evidence>
<dbReference type="InterPro" id="IPR035398">
    <property type="entry name" value="Bac_rhamnosid_C"/>
</dbReference>
<reference evidence="4" key="1">
    <citation type="journal article" date="2021" name="Mol. Plant Microbe Interact.">
        <title>Complete Genome Sequence of the Plant-Pathogenic Fungus Colletotrichum lupini.</title>
        <authorList>
            <person name="Baroncelli R."/>
            <person name="Pensec F."/>
            <person name="Da Lio D."/>
            <person name="Boufleur T."/>
            <person name="Vicente I."/>
            <person name="Sarrocco S."/>
            <person name="Picot A."/>
            <person name="Baraldi E."/>
            <person name="Sukno S."/>
            <person name="Thon M."/>
            <person name="Le Floch G."/>
        </authorList>
    </citation>
    <scope>NUCLEOTIDE SEQUENCE</scope>
    <source>
        <strain evidence="4">IMI 504893</strain>
    </source>
</reference>
<evidence type="ECO:0000259" key="3">
    <source>
        <dbReference type="Pfam" id="PF17390"/>
    </source>
</evidence>
<proteinExistence type="predicted"/>
<dbReference type="GO" id="GO:0003824">
    <property type="term" value="F:catalytic activity"/>
    <property type="evidence" value="ECO:0007669"/>
    <property type="project" value="UniProtKB-ARBA"/>
</dbReference>
<feature type="domain" description="Alpha-L-rhamnosidase C-terminal" evidence="3">
    <location>
        <begin position="655"/>
        <end position="731"/>
    </location>
</feature>
<evidence type="ECO:0000313" key="5">
    <source>
        <dbReference type="Proteomes" id="UP000830671"/>
    </source>
</evidence>
<dbReference type="GO" id="GO:0005975">
    <property type="term" value="P:carbohydrate metabolic process"/>
    <property type="evidence" value="ECO:0007669"/>
    <property type="project" value="InterPro"/>
</dbReference>
<name>A0A9Q8SHD5_9PEZI</name>
<dbReference type="InterPro" id="IPR035396">
    <property type="entry name" value="Bac_rhamnosid6H"/>
</dbReference>
<evidence type="ECO:0000256" key="1">
    <source>
        <dbReference type="SAM" id="MobiDB-lite"/>
    </source>
</evidence>
<dbReference type="Pfam" id="PF17390">
    <property type="entry name" value="Bac_rhamnosid_C"/>
    <property type="match status" value="1"/>
</dbReference>
<dbReference type="AlphaFoldDB" id="A0A9Q8SHD5"/>